<dbReference type="EMBL" id="BMAU01021346">
    <property type="protein sequence ID" value="GFY17631.1"/>
    <property type="molecule type" value="Genomic_DNA"/>
</dbReference>
<dbReference type="Proteomes" id="UP000887159">
    <property type="component" value="Unassembled WGS sequence"/>
</dbReference>
<name>A0A8X6T0E4_TRICX</name>
<organism evidence="1 2">
    <name type="scientific">Trichonephila clavipes</name>
    <name type="common">Golden silk orbweaver</name>
    <name type="synonym">Nephila clavipes</name>
    <dbReference type="NCBI Taxonomy" id="2585209"/>
    <lineage>
        <taxon>Eukaryota</taxon>
        <taxon>Metazoa</taxon>
        <taxon>Ecdysozoa</taxon>
        <taxon>Arthropoda</taxon>
        <taxon>Chelicerata</taxon>
        <taxon>Arachnida</taxon>
        <taxon>Araneae</taxon>
        <taxon>Araneomorphae</taxon>
        <taxon>Entelegynae</taxon>
        <taxon>Araneoidea</taxon>
        <taxon>Nephilidae</taxon>
        <taxon>Trichonephila</taxon>
    </lineage>
</organism>
<accession>A0A8X6T0E4</accession>
<comment type="caution">
    <text evidence="1">The sequence shown here is derived from an EMBL/GenBank/DDBJ whole genome shotgun (WGS) entry which is preliminary data.</text>
</comment>
<reference evidence="1" key="1">
    <citation type="submission" date="2020-08" db="EMBL/GenBank/DDBJ databases">
        <title>Multicomponent nature underlies the extraordinary mechanical properties of spider dragline silk.</title>
        <authorList>
            <person name="Kono N."/>
            <person name="Nakamura H."/>
            <person name="Mori M."/>
            <person name="Yoshida Y."/>
            <person name="Ohtoshi R."/>
            <person name="Malay A.D."/>
            <person name="Moran D.A.P."/>
            <person name="Tomita M."/>
            <person name="Numata K."/>
            <person name="Arakawa K."/>
        </authorList>
    </citation>
    <scope>NUCLEOTIDE SEQUENCE</scope>
</reference>
<evidence type="ECO:0000313" key="1">
    <source>
        <dbReference type="EMBL" id="GFY17631.1"/>
    </source>
</evidence>
<sequence length="150" mass="17321">MDKFQQLTEFERGKIIGFREGRFSYCEIGARVQRNSSPVMRVWKQWTDDHRTTQKTSSGQRKATKLKFNLLVAKSGICHQVWNLSPSVEFVTKCGICHQVWNLSPNLEFVTKSGICHQIWNLSPSVESVTKSRICHQVWNLSPNLELVAR</sequence>
<gene>
    <name evidence="1" type="primary">NCL1_35007</name>
    <name evidence="1" type="ORF">TNCV_1073661</name>
</gene>
<keyword evidence="2" id="KW-1185">Reference proteome</keyword>
<evidence type="ECO:0000313" key="2">
    <source>
        <dbReference type="Proteomes" id="UP000887159"/>
    </source>
</evidence>
<protein>
    <submittedName>
        <fullName evidence="1">Uncharacterized protein</fullName>
    </submittedName>
</protein>
<proteinExistence type="predicted"/>
<dbReference type="AlphaFoldDB" id="A0A8X6T0E4"/>